<dbReference type="GeneID" id="115005007"/>
<dbReference type="AlphaFoldDB" id="A0A6J2P9B9"/>
<dbReference type="SMART" id="SM00055">
    <property type="entry name" value="FCH"/>
    <property type="match status" value="1"/>
</dbReference>
<keyword evidence="1" id="KW-0446">Lipid-binding</keyword>
<proteinExistence type="predicted"/>
<dbReference type="GO" id="GO:0008289">
    <property type="term" value="F:lipid binding"/>
    <property type="evidence" value="ECO:0007669"/>
    <property type="project" value="UniProtKB-KW"/>
</dbReference>
<organism evidence="5 6">
    <name type="scientific">Cottoperca gobio</name>
    <name type="common">Frogmouth</name>
    <name type="synonym">Aphritis gobio</name>
    <dbReference type="NCBI Taxonomy" id="56716"/>
    <lineage>
        <taxon>Eukaryota</taxon>
        <taxon>Metazoa</taxon>
        <taxon>Chordata</taxon>
        <taxon>Craniata</taxon>
        <taxon>Vertebrata</taxon>
        <taxon>Euteleostomi</taxon>
        <taxon>Actinopterygii</taxon>
        <taxon>Neopterygii</taxon>
        <taxon>Teleostei</taxon>
        <taxon>Neoteleostei</taxon>
        <taxon>Acanthomorphata</taxon>
        <taxon>Eupercaria</taxon>
        <taxon>Perciformes</taxon>
        <taxon>Notothenioidei</taxon>
        <taxon>Bovichtidae</taxon>
        <taxon>Cottoperca</taxon>
    </lineage>
</organism>
<dbReference type="GO" id="GO:0007274">
    <property type="term" value="P:neuromuscular synaptic transmission"/>
    <property type="evidence" value="ECO:0007669"/>
    <property type="project" value="TreeGrafter"/>
</dbReference>
<dbReference type="Pfam" id="PF00611">
    <property type="entry name" value="FCH"/>
    <property type="match status" value="1"/>
</dbReference>
<sequence>MQPPPRKVRVTQELKHTHAEQMSRLQIKHQTECDLLEDLRTFSQKRAAVERDYAQALQKLANQYLKREWPDSLTEEQTDHRNMYCVWRAYLEGTVQVTQSRISACDNYKVQVADPAKTGRLQKEQQLRKCIEQLTVVQAELQESVKELTKSRKKYQEAETMAQAVREKAELDAKYEPNYSTIFVNL</sequence>
<dbReference type="PANTHER" id="PTHR15735:SF11">
    <property type="entry name" value="F-BAR AND DOUBLE SH3 DOMAINS PROTEIN 2"/>
    <property type="match status" value="1"/>
</dbReference>
<feature type="domain" description="F-BAR" evidence="4">
    <location>
        <begin position="6"/>
        <end position="186"/>
    </location>
</feature>
<evidence type="ECO:0000256" key="3">
    <source>
        <dbReference type="SAM" id="Coils"/>
    </source>
</evidence>
<evidence type="ECO:0000256" key="2">
    <source>
        <dbReference type="PROSITE-ProRule" id="PRU01077"/>
    </source>
</evidence>
<dbReference type="GO" id="GO:0030833">
    <property type="term" value="P:regulation of actin filament polymerization"/>
    <property type="evidence" value="ECO:0007669"/>
    <property type="project" value="TreeGrafter"/>
</dbReference>
<dbReference type="RefSeq" id="XP_029282638.1">
    <property type="nucleotide sequence ID" value="XM_029426778.1"/>
</dbReference>
<dbReference type="OrthoDB" id="10065861at2759"/>
<dbReference type="GO" id="GO:0031594">
    <property type="term" value="C:neuromuscular junction"/>
    <property type="evidence" value="ECO:0007669"/>
    <property type="project" value="TreeGrafter"/>
</dbReference>
<dbReference type="InterPro" id="IPR031160">
    <property type="entry name" value="F_BAR_dom"/>
</dbReference>
<protein>
    <submittedName>
        <fullName evidence="6">F-BAR and double SH3 domains protein 2-like</fullName>
    </submittedName>
</protein>
<name>A0A6J2P9B9_COTGO</name>
<dbReference type="InterPro" id="IPR027267">
    <property type="entry name" value="AH/BAR_dom_sf"/>
</dbReference>
<evidence type="ECO:0000313" key="6">
    <source>
        <dbReference type="RefSeq" id="XP_029282638.1"/>
    </source>
</evidence>
<keyword evidence="5" id="KW-1185">Reference proteome</keyword>
<evidence type="ECO:0000256" key="1">
    <source>
        <dbReference type="ARBA" id="ARBA00023121"/>
    </source>
</evidence>
<keyword evidence="2 3" id="KW-0175">Coiled coil</keyword>
<dbReference type="GO" id="GO:0055037">
    <property type="term" value="C:recycling endosome"/>
    <property type="evidence" value="ECO:0007669"/>
    <property type="project" value="TreeGrafter"/>
</dbReference>
<dbReference type="KEGG" id="cgob:115005007"/>
<reference evidence="6" key="1">
    <citation type="submission" date="2025-08" db="UniProtKB">
        <authorList>
            <consortium name="RefSeq"/>
        </authorList>
    </citation>
    <scope>IDENTIFICATION</scope>
</reference>
<dbReference type="Gene3D" id="1.20.1270.60">
    <property type="entry name" value="Arfaptin homology (AH) domain/BAR domain"/>
    <property type="match status" value="1"/>
</dbReference>
<evidence type="ECO:0000259" key="4">
    <source>
        <dbReference type="PROSITE" id="PS51741"/>
    </source>
</evidence>
<dbReference type="SUPFAM" id="SSF103657">
    <property type="entry name" value="BAR/IMD domain-like"/>
    <property type="match status" value="1"/>
</dbReference>
<dbReference type="PROSITE" id="PS51741">
    <property type="entry name" value="F_BAR"/>
    <property type="match status" value="1"/>
</dbReference>
<feature type="coiled-coil region" evidence="3">
    <location>
        <begin position="131"/>
        <end position="168"/>
    </location>
</feature>
<accession>A0A6J2P9B9</accession>
<dbReference type="PANTHER" id="PTHR15735">
    <property type="entry name" value="FCH AND DOUBLE SH3 DOMAINS PROTEIN"/>
    <property type="match status" value="1"/>
</dbReference>
<gene>
    <name evidence="6" type="primary">LOC115005007</name>
</gene>
<evidence type="ECO:0000313" key="5">
    <source>
        <dbReference type="Proteomes" id="UP000504630"/>
    </source>
</evidence>
<dbReference type="Proteomes" id="UP000504630">
    <property type="component" value="Unplaced"/>
</dbReference>
<dbReference type="InParanoid" id="A0A6J2P9B9"/>
<dbReference type="InterPro" id="IPR001060">
    <property type="entry name" value="FCH_dom"/>
</dbReference>